<reference evidence="1 2" key="1">
    <citation type="submission" date="2018-06" db="EMBL/GenBank/DDBJ databases">
        <title>Genome analysis of cellulolytic fungus Trichoderma lentiforme CFAM-422.</title>
        <authorList>
            <person name="Steindorff A.S."/>
            <person name="Formighieri E.F."/>
            <person name="Midorikawa G.E.O."/>
            <person name="Tamietti M.S."/>
            <person name="Ramos E.Z."/>
            <person name="Silva A.S."/>
            <person name="Bon E.P.S."/>
            <person name="Mendes T.D."/>
            <person name="Damaso M.C.T."/>
            <person name="Favaro L.C.L."/>
        </authorList>
    </citation>
    <scope>NUCLEOTIDE SEQUENCE [LARGE SCALE GENOMIC DNA]</scope>
    <source>
        <strain evidence="1 2">CFAM-422</strain>
    </source>
</reference>
<accession>A0A9P4X3T6</accession>
<sequence length="83" mass="9164">MSYPAAYLSRARPCSFPVLRIAQHLVDTVQKCWQSYEAMGAPSSASSLTPEGSRLIDDGALARFWVLCATDAGMRRIVMTNMH</sequence>
<keyword evidence="2" id="KW-1185">Reference proteome</keyword>
<name>A0A9P4X3T6_9HYPO</name>
<evidence type="ECO:0000313" key="1">
    <source>
        <dbReference type="EMBL" id="KAF3056975.1"/>
    </source>
</evidence>
<comment type="caution">
    <text evidence="1">The sequence shown here is derived from an EMBL/GenBank/DDBJ whole genome shotgun (WGS) entry which is preliminary data.</text>
</comment>
<proteinExistence type="predicted"/>
<gene>
    <name evidence="1" type="ORF">CFAM422_012502</name>
</gene>
<dbReference type="EMBL" id="QLNT01000030">
    <property type="protein sequence ID" value="KAF3056975.1"/>
    <property type="molecule type" value="Genomic_DNA"/>
</dbReference>
<protein>
    <submittedName>
        <fullName evidence="1">Uncharacterized protein</fullName>
    </submittedName>
</protein>
<evidence type="ECO:0000313" key="2">
    <source>
        <dbReference type="Proteomes" id="UP000801864"/>
    </source>
</evidence>
<organism evidence="1 2">
    <name type="scientific">Trichoderma lentiforme</name>
    <dbReference type="NCBI Taxonomy" id="1567552"/>
    <lineage>
        <taxon>Eukaryota</taxon>
        <taxon>Fungi</taxon>
        <taxon>Dikarya</taxon>
        <taxon>Ascomycota</taxon>
        <taxon>Pezizomycotina</taxon>
        <taxon>Sordariomycetes</taxon>
        <taxon>Hypocreomycetidae</taxon>
        <taxon>Hypocreales</taxon>
        <taxon>Hypocreaceae</taxon>
        <taxon>Trichoderma</taxon>
    </lineage>
</organism>
<dbReference type="Proteomes" id="UP000801864">
    <property type="component" value="Unassembled WGS sequence"/>
</dbReference>
<dbReference type="AlphaFoldDB" id="A0A9P4X3T6"/>